<name>A0A834HYE5_RHYFE</name>
<feature type="region of interest" description="Disordered" evidence="1">
    <location>
        <begin position="38"/>
        <end position="66"/>
    </location>
</feature>
<feature type="region of interest" description="Disordered" evidence="1">
    <location>
        <begin position="83"/>
        <end position="112"/>
    </location>
</feature>
<accession>A0A834HYE5</accession>
<dbReference type="EMBL" id="JAACXV010014301">
    <property type="protein sequence ID" value="KAF7268761.1"/>
    <property type="molecule type" value="Genomic_DNA"/>
</dbReference>
<organism evidence="2 3">
    <name type="scientific">Rhynchophorus ferrugineus</name>
    <name type="common">Red palm weevil</name>
    <name type="synonym">Curculio ferrugineus</name>
    <dbReference type="NCBI Taxonomy" id="354439"/>
    <lineage>
        <taxon>Eukaryota</taxon>
        <taxon>Metazoa</taxon>
        <taxon>Ecdysozoa</taxon>
        <taxon>Arthropoda</taxon>
        <taxon>Hexapoda</taxon>
        <taxon>Insecta</taxon>
        <taxon>Pterygota</taxon>
        <taxon>Neoptera</taxon>
        <taxon>Endopterygota</taxon>
        <taxon>Coleoptera</taxon>
        <taxon>Polyphaga</taxon>
        <taxon>Cucujiformia</taxon>
        <taxon>Curculionidae</taxon>
        <taxon>Dryophthorinae</taxon>
        <taxon>Rhynchophorus</taxon>
    </lineage>
</organism>
<gene>
    <name evidence="2" type="ORF">GWI33_018111</name>
</gene>
<comment type="caution">
    <text evidence="2">The sequence shown here is derived from an EMBL/GenBank/DDBJ whole genome shotgun (WGS) entry which is preliminary data.</text>
</comment>
<evidence type="ECO:0000313" key="3">
    <source>
        <dbReference type="Proteomes" id="UP000625711"/>
    </source>
</evidence>
<evidence type="ECO:0000313" key="2">
    <source>
        <dbReference type="EMBL" id="KAF7268761.1"/>
    </source>
</evidence>
<dbReference type="AlphaFoldDB" id="A0A834HYE5"/>
<reference evidence="2" key="1">
    <citation type="submission" date="2020-08" db="EMBL/GenBank/DDBJ databases">
        <title>Genome sequencing and assembly of the red palm weevil Rhynchophorus ferrugineus.</title>
        <authorList>
            <person name="Dias G.B."/>
            <person name="Bergman C.M."/>
            <person name="Manee M."/>
        </authorList>
    </citation>
    <scope>NUCLEOTIDE SEQUENCE</scope>
    <source>
        <strain evidence="2">AA-2017</strain>
        <tissue evidence="2">Whole larva</tissue>
    </source>
</reference>
<dbReference type="Proteomes" id="UP000625711">
    <property type="component" value="Unassembled WGS sequence"/>
</dbReference>
<sequence length="125" mass="13285">MYALLNAANVRSERFETPAPFGRISLSDGTPLADGFATVARRPLEPPPPPSSSARPASSLREEAGRSVGRMLMRMCRAGQDSVSAHFGSTGLGRGERKRHGVGPPGGQEGLSRPYVIILGSWRGK</sequence>
<keyword evidence="3" id="KW-1185">Reference proteome</keyword>
<protein>
    <submittedName>
        <fullName evidence="2">Uncharacterized protein</fullName>
    </submittedName>
</protein>
<proteinExistence type="predicted"/>
<evidence type="ECO:0000256" key="1">
    <source>
        <dbReference type="SAM" id="MobiDB-lite"/>
    </source>
</evidence>